<keyword evidence="1" id="KW-0963">Cytoplasm</keyword>
<dbReference type="GO" id="GO:0030643">
    <property type="term" value="P:intracellular phosphate ion homeostasis"/>
    <property type="evidence" value="ECO:0007669"/>
    <property type="project" value="InterPro"/>
</dbReference>
<dbReference type="InterPro" id="IPR038078">
    <property type="entry name" value="PhoU-like_sf"/>
</dbReference>
<evidence type="ECO:0000259" key="2">
    <source>
        <dbReference type="Pfam" id="PF01895"/>
    </source>
</evidence>
<comment type="subunit">
    <text evidence="1">Homodimer.</text>
</comment>
<dbReference type="InterPro" id="IPR028366">
    <property type="entry name" value="PhoU"/>
</dbReference>
<dbReference type="Gene3D" id="1.20.58.220">
    <property type="entry name" value="Phosphate transport system protein phou homolog 2, domain 2"/>
    <property type="match status" value="1"/>
</dbReference>
<dbReference type="PIRSF" id="PIRSF003107">
    <property type="entry name" value="PhoU"/>
    <property type="match status" value="1"/>
</dbReference>
<sequence>MARSTLDRELQELDSQIQRLGFLVDDALEKSLDALATGDLAQAGMVIEADSTIDSVRKTVEEHAIRLLTMQQPLGGRDLRFLTSALAIAGDLERTGDGAAGIAQILLRMVPLRVGEGASTQTVGDTLISEASTLRGILELGRESRRVLQGTMKAFAERDVKAARYIWEEDDVVDVRYHLVRHDLMAMMAGAHAIPTLQNDGKALQRVTYLLWIAHKLERVADHCTNVCERLVFIIEGENEIIASSDR</sequence>
<feature type="domain" description="PhoU" evidence="2">
    <location>
        <begin position="17"/>
        <end position="105"/>
    </location>
</feature>
<dbReference type="PANTHER" id="PTHR42930">
    <property type="entry name" value="PHOSPHATE-SPECIFIC TRANSPORT SYSTEM ACCESSORY PROTEIN PHOU"/>
    <property type="match status" value="1"/>
</dbReference>
<gene>
    <name evidence="3" type="ORF">KDW_13140</name>
</gene>
<dbReference type="InterPro" id="IPR026022">
    <property type="entry name" value="PhoU_dom"/>
</dbReference>
<dbReference type="GO" id="GO:0045936">
    <property type="term" value="P:negative regulation of phosphate metabolic process"/>
    <property type="evidence" value="ECO:0007669"/>
    <property type="project" value="InterPro"/>
</dbReference>
<protein>
    <recommendedName>
        <fullName evidence="1">Phosphate-specific transport system accessory protein PhoU</fullName>
    </recommendedName>
</protein>
<dbReference type="Proteomes" id="UP000326912">
    <property type="component" value="Unassembled WGS sequence"/>
</dbReference>
<evidence type="ECO:0000313" key="4">
    <source>
        <dbReference type="Proteomes" id="UP000326912"/>
    </source>
</evidence>
<dbReference type="PANTHER" id="PTHR42930:SF3">
    <property type="entry name" value="PHOSPHATE-SPECIFIC TRANSPORT SYSTEM ACCESSORY PROTEIN PHOU"/>
    <property type="match status" value="1"/>
</dbReference>
<organism evidence="3 4">
    <name type="scientific">Dictyobacter vulcani</name>
    <dbReference type="NCBI Taxonomy" id="2607529"/>
    <lineage>
        <taxon>Bacteria</taxon>
        <taxon>Bacillati</taxon>
        <taxon>Chloroflexota</taxon>
        <taxon>Ktedonobacteria</taxon>
        <taxon>Ktedonobacterales</taxon>
        <taxon>Dictyobacteraceae</taxon>
        <taxon>Dictyobacter</taxon>
    </lineage>
</organism>
<evidence type="ECO:0000313" key="3">
    <source>
        <dbReference type="EMBL" id="GER87152.1"/>
    </source>
</evidence>
<dbReference type="GO" id="GO:0006817">
    <property type="term" value="P:phosphate ion transport"/>
    <property type="evidence" value="ECO:0007669"/>
    <property type="project" value="UniProtKB-KW"/>
</dbReference>
<dbReference type="SUPFAM" id="SSF109755">
    <property type="entry name" value="PhoU-like"/>
    <property type="match status" value="1"/>
</dbReference>
<evidence type="ECO:0000256" key="1">
    <source>
        <dbReference type="PIRNR" id="PIRNR003107"/>
    </source>
</evidence>
<proteinExistence type="inferred from homology"/>
<dbReference type="EMBL" id="BKZW01000001">
    <property type="protein sequence ID" value="GER87152.1"/>
    <property type="molecule type" value="Genomic_DNA"/>
</dbReference>
<keyword evidence="1" id="KW-0592">Phosphate transport</keyword>
<dbReference type="NCBIfam" id="TIGR02135">
    <property type="entry name" value="phoU_full"/>
    <property type="match status" value="1"/>
</dbReference>
<dbReference type="GO" id="GO:0005737">
    <property type="term" value="C:cytoplasm"/>
    <property type="evidence" value="ECO:0007669"/>
    <property type="project" value="UniProtKB-SubCell"/>
</dbReference>
<comment type="function">
    <text evidence="1">Plays a role in the regulation of phosphate uptake.</text>
</comment>
<keyword evidence="1" id="KW-0813">Transport</keyword>
<dbReference type="RefSeq" id="WP_151755184.1">
    <property type="nucleotide sequence ID" value="NZ_BKZW01000001.1"/>
</dbReference>
<comment type="subcellular location">
    <subcellularLocation>
        <location evidence="1">Cytoplasm</location>
    </subcellularLocation>
</comment>
<reference evidence="3 4" key="1">
    <citation type="submission" date="2019-10" db="EMBL/GenBank/DDBJ databases">
        <title>Dictyobacter vulcani sp. nov., within the class Ktedonobacteria, isolated from soil of volcanic Mt. Zao.</title>
        <authorList>
            <person name="Zheng Y."/>
            <person name="Wang C.M."/>
            <person name="Sakai Y."/>
            <person name="Abe K."/>
            <person name="Yokota A."/>
            <person name="Yabe S."/>
        </authorList>
    </citation>
    <scope>NUCLEOTIDE SEQUENCE [LARGE SCALE GENOMIC DNA]</scope>
    <source>
        <strain evidence="3 4">W12</strain>
    </source>
</reference>
<accession>A0A5J4KJJ9</accession>
<feature type="domain" description="PhoU" evidence="2">
    <location>
        <begin position="137"/>
        <end position="230"/>
    </location>
</feature>
<dbReference type="AlphaFoldDB" id="A0A5J4KJJ9"/>
<dbReference type="Pfam" id="PF01895">
    <property type="entry name" value="PhoU"/>
    <property type="match status" value="2"/>
</dbReference>
<name>A0A5J4KJJ9_9CHLR</name>
<keyword evidence="4" id="KW-1185">Reference proteome</keyword>
<comment type="caution">
    <text evidence="3">The sequence shown here is derived from an EMBL/GenBank/DDBJ whole genome shotgun (WGS) entry which is preliminary data.</text>
</comment>
<comment type="similarity">
    <text evidence="1">Belongs to the PhoU family.</text>
</comment>